<feature type="region of interest" description="Disordered" evidence="1">
    <location>
        <begin position="166"/>
        <end position="247"/>
    </location>
</feature>
<dbReference type="InterPro" id="IPR009737">
    <property type="entry name" value="Aim32/Apd1-like"/>
</dbReference>
<feature type="compositionally biased region" description="Low complexity" evidence="1">
    <location>
        <begin position="183"/>
        <end position="196"/>
    </location>
</feature>
<protein>
    <submittedName>
        <fullName evidence="2">Uncharacterized protein</fullName>
    </submittedName>
</protein>
<dbReference type="AlphaFoldDB" id="A0A292Q7F6"/>
<gene>
    <name evidence="2" type="ORF">GSTUAT00000601001</name>
</gene>
<dbReference type="CDD" id="cd03062">
    <property type="entry name" value="TRX_Fd_Sucrase"/>
    <property type="match status" value="1"/>
</dbReference>
<dbReference type="InterPro" id="IPR036249">
    <property type="entry name" value="Thioredoxin-like_sf"/>
</dbReference>
<dbReference type="Pfam" id="PF06999">
    <property type="entry name" value="Suc_Fer-like"/>
    <property type="match status" value="1"/>
</dbReference>
<proteinExistence type="predicted"/>
<dbReference type="Gene3D" id="3.40.30.10">
    <property type="entry name" value="Glutaredoxin"/>
    <property type="match status" value="1"/>
</dbReference>
<evidence type="ECO:0000313" key="2">
    <source>
        <dbReference type="EMBL" id="CUS15344.1"/>
    </source>
</evidence>
<sequence length="382" mass="41429">MSLGALIRRGTSFFNNGKSVDTATKDTLFPVVSKEIDGEDCDHDCDHCPGYGRAFDKIGVETQDELWGGIKGFANHVIVATGETDWIRDVEDIKGSVMRELKKNSEMLEQGRLMISASNLHPPLEYHSAAEEGKPQPTTVIVLPSFTVVENVAPSETPELIRRFVNTGPTTSTPLDPAPLTPKSPLSPATASTPPARAGPESEKAPELVQVGTPSAAAKPSSEATSVPTAEGEGTTAEPSPLDDSFTTLSLAPSSALKSYPFPHSYLILICSHRRRDARCGISAPILHKEFEKHLRPLNLWRDMTDTRDGGAKVLFINHVGGHKYSANVIIYRKEDGQGIWLARVAPKHIEGIVKFTVLQGKVVHPDMIRGGFNRRAGGISW</sequence>
<evidence type="ECO:0000313" key="3">
    <source>
        <dbReference type="Proteomes" id="UP001412239"/>
    </source>
</evidence>
<evidence type="ECO:0000256" key="1">
    <source>
        <dbReference type="SAM" id="MobiDB-lite"/>
    </source>
</evidence>
<accession>A0A292Q7F6</accession>
<dbReference type="PANTHER" id="PTHR31902">
    <property type="entry name" value="ACTIN PATCHES DISTAL PROTEIN 1"/>
    <property type="match status" value="1"/>
</dbReference>
<name>A0A292Q7F6_9PEZI</name>
<dbReference type="SUPFAM" id="SSF52833">
    <property type="entry name" value="Thioredoxin-like"/>
    <property type="match status" value="1"/>
</dbReference>
<dbReference type="Proteomes" id="UP001412239">
    <property type="component" value="Unassembled WGS sequence"/>
</dbReference>
<dbReference type="EMBL" id="LN890948">
    <property type="protein sequence ID" value="CUS15344.1"/>
    <property type="molecule type" value="Genomic_DNA"/>
</dbReference>
<organism evidence="2 3">
    <name type="scientific">Tuber aestivum</name>
    <name type="common">summer truffle</name>
    <dbReference type="NCBI Taxonomy" id="59557"/>
    <lineage>
        <taxon>Eukaryota</taxon>
        <taxon>Fungi</taxon>
        <taxon>Dikarya</taxon>
        <taxon>Ascomycota</taxon>
        <taxon>Pezizomycotina</taxon>
        <taxon>Pezizomycetes</taxon>
        <taxon>Pezizales</taxon>
        <taxon>Tuberaceae</taxon>
        <taxon>Tuber</taxon>
    </lineage>
</organism>
<keyword evidence="3" id="KW-1185">Reference proteome</keyword>
<dbReference type="PANTHER" id="PTHR31902:SF8">
    <property type="entry name" value="SUCRASE_FERREDOXIN DOMAIN-CONTAINING PROTEIN"/>
    <property type="match status" value="1"/>
</dbReference>
<reference evidence="2" key="1">
    <citation type="submission" date="2015-10" db="EMBL/GenBank/DDBJ databases">
        <authorList>
            <person name="Regsiter A."/>
            <person name="william w."/>
        </authorList>
    </citation>
    <scope>NUCLEOTIDE SEQUENCE</scope>
    <source>
        <strain evidence="2">Montdore</strain>
    </source>
</reference>